<dbReference type="EMBL" id="SOAM01000002">
    <property type="protein sequence ID" value="TDS77245.1"/>
    <property type="molecule type" value="Genomic_DNA"/>
</dbReference>
<dbReference type="OrthoDB" id="9784718at2"/>
<sequence length="268" mass="28974">MSDSRRAEVAALRPLIAETAAARIADRFITAFALGQFVVGQKLPSLPELAAMLEVSQTTVREAISRLAALGYVRVQRGRAGGTFVVSQWGPASDSGVRRALGESWGTLQETLDFRSLVEQQIARTAAQRIVPEDEERIRLAVEAYGAAGTDRNASRLADLEVHQSIAAATHNRQLAELSMRLQHEVGLGFHGEPFSEDVRRRAVEQHAVLAAAVLDRDPDRAAQLAREHFALTEELLNDLHDRTTASTTSPASTTPATTAEPPPTEGA</sequence>
<keyword evidence="3" id="KW-0804">Transcription</keyword>
<evidence type="ECO:0000259" key="5">
    <source>
        <dbReference type="PROSITE" id="PS50949"/>
    </source>
</evidence>
<dbReference type="InterPro" id="IPR036390">
    <property type="entry name" value="WH_DNA-bd_sf"/>
</dbReference>
<organism evidence="6 7">
    <name type="scientific">Amnibacterium kyonggiense</name>
    <dbReference type="NCBI Taxonomy" id="595671"/>
    <lineage>
        <taxon>Bacteria</taxon>
        <taxon>Bacillati</taxon>
        <taxon>Actinomycetota</taxon>
        <taxon>Actinomycetes</taxon>
        <taxon>Micrococcales</taxon>
        <taxon>Microbacteriaceae</taxon>
        <taxon>Amnibacterium</taxon>
    </lineage>
</organism>
<name>A0A4R7FLG7_9MICO</name>
<dbReference type="GO" id="GO:0003700">
    <property type="term" value="F:DNA-binding transcription factor activity"/>
    <property type="evidence" value="ECO:0007669"/>
    <property type="project" value="InterPro"/>
</dbReference>
<protein>
    <submittedName>
        <fullName evidence="6">DNA-binding FadR family transcriptional regulator</fullName>
    </submittedName>
</protein>
<dbReference type="PROSITE" id="PS50949">
    <property type="entry name" value="HTH_GNTR"/>
    <property type="match status" value="1"/>
</dbReference>
<gene>
    <name evidence="6" type="ORF">CLV52_2186</name>
</gene>
<dbReference type="CDD" id="cd07377">
    <property type="entry name" value="WHTH_GntR"/>
    <property type="match status" value="1"/>
</dbReference>
<proteinExistence type="predicted"/>
<dbReference type="SMART" id="SM00895">
    <property type="entry name" value="FCD"/>
    <property type="match status" value="1"/>
</dbReference>
<evidence type="ECO:0000256" key="3">
    <source>
        <dbReference type="ARBA" id="ARBA00023163"/>
    </source>
</evidence>
<comment type="caution">
    <text evidence="6">The sequence shown here is derived from an EMBL/GenBank/DDBJ whole genome shotgun (WGS) entry which is preliminary data.</text>
</comment>
<accession>A0A4R7FLG7</accession>
<evidence type="ECO:0000256" key="4">
    <source>
        <dbReference type="SAM" id="MobiDB-lite"/>
    </source>
</evidence>
<dbReference type="SUPFAM" id="SSF46785">
    <property type="entry name" value="Winged helix' DNA-binding domain"/>
    <property type="match status" value="1"/>
</dbReference>
<dbReference type="SUPFAM" id="SSF48008">
    <property type="entry name" value="GntR ligand-binding domain-like"/>
    <property type="match status" value="1"/>
</dbReference>
<evidence type="ECO:0000313" key="7">
    <source>
        <dbReference type="Proteomes" id="UP000295344"/>
    </source>
</evidence>
<dbReference type="Gene3D" id="1.20.120.530">
    <property type="entry name" value="GntR ligand-binding domain-like"/>
    <property type="match status" value="1"/>
</dbReference>
<dbReference type="RefSeq" id="WP_133766339.1">
    <property type="nucleotide sequence ID" value="NZ_BAAARP010000002.1"/>
</dbReference>
<feature type="region of interest" description="Disordered" evidence="4">
    <location>
        <begin position="241"/>
        <end position="268"/>
    </location>
</feature>
<dbReference type="InterPro" id="IPR008920">
    <property type="entry name" value="TF_FadR/GntR_C"/>
</dbReference>
<evidence type="ECO:0000256" key="2">
    <source>
        <dbReference type="ARBA" id="ARBA00023125"/>
    </source>
</evidence>
<keyword evidence="2 6" id="KW-0238">DNA-binding</keyword>
<dbReference type="GO" id="GO:0003677">
    <property type="term" value="F:DNA binding"/>
    <property type="evidence" value="ECO:0007669"/>
    <property type="project" value="UniProtKB-KW"/>
</dbReference>
<dbReference type="PANTHER" id="PTHR43537">
    <property type="entry name" value="TRANSCRIPTIONAL REGULATOR, GNTR FAMILY"/>
    <property type="match status" value="1"/>
</dbReference>
<dbReference type="PRINTS" id="PR00035">
    <property type="entry name" value="HTHGNTR"/>
</dbReference>
<evidence type="ECO:0000256" key="1">
    <source>
        <dbReference type="ARBA" id="ARBA00023015"/>
    </source>
</evidence>
<dbReference type="InterPro" id="IPR011711">
    <property type="entry name" value="GntR_C"/>
</dbReference>
<keyword evidence="7" id="KW-1185">Reference proteome</keyword>
<dbReference type="Pfam" id="PF07729">
    <property type="entry name" value="FCD"/>
    <property type="match status" value="1"/>
</dbReference>
<dbReference type="PANTHER" id="PTHR43537:SF5">
    <property type="entry name" value="UXU OPERON TRANSCRIPTIONAL REGULATOR"/>
    <property type="match status" value="1"/>
</dbReference>
<dbReference type="Gene3D" id="1.10.10.10">
    <property type="entry name" value="Winged helix-like DNA-binding domain superfamily/Winged helix DNA-binding domain"/>
    <property type="match status" value="1"/>
</dbReference>
<evidence type="ECO:0000313" key="6">
    <source>
        <dbReference type="EMBL" id="TDS77245.1"/>
    </source>
</evidence>
<keyword evidence="1" id="KW-0805">Transcription regulation</keyword>
<feature type="domain" description="HTH gntR-type" evidence="5">
    <location>
        <begin position="18"/>
        <end position="88"/>
    </location>
</feature>
<dbReference type="Proteomes" id="UP000295344">
    <property type="component" value="Unassembled WGS sequence"/>
</dbReference>
<feature type="compositionally biased region" description="Low complexity" evidence="4">
    <location>
        <begin position="245"/>
        <end position="260"/>
    </location>
</feature>
<dbReference type="InterPro" id="IPR036388">
    <property type="entry name" value="WH-like_DNA-bd_sf"/>
</dbReference>
<dbReference type="Pfam" id="PF00392">
    <property type="entry name" value="GntR"/>
    <property type="match status" value="1"/>
</dbReference>
<dbReference type="InterPro" id="IPR000524">
    <property type="entry name" value="Tscrpt_reg_HTH_GntR"/>
</dbReference>
<reference evidence="6 7" key="1">
    <citation type="submission" date="2019-03" db="EMBL/GenBank/DDBJ databases">
        <title>Genomic Encyclopedia of Archaeal and Bacterial Type Strains, Phase II (KMG-II): from individual species to whole genera.</title>
        <authorList>
            <person name="Goeker M."/>
        </authorList>
    </citation>
    <scope>NUCLEOTIDE SEQUENCE [LARGE SCALE GENOMIC DNA]</scope>
    <source>
        <strain evidence="6 7">DSM 24782</strain>
    </source>
</reference>
<dbReference type="AlphaFoldDB" id="A0A4R7FLG7"/>
<dbReference type="SMART" id="SM00345">
    <property type="entry name" value="HTH_GNTR"/>
    <property type="match status" value="1"/>
</dbReference>